<name>A0A553NS44_TIGCA</name>
<evidence type="ECO:0000313" key="3">
    <source>
        <dbReference type="Proteomes" id="UP000318571"/>
    </source>
</evidence>
<gene>
    <name evidence="2" type="ORF">TCAL_07672</name>
</gene>
<feature type="region of interest" description="Disordered" evidence="1">
    <location>
        <begin position="243"/>
        <end position="263"/>
    </location>
</feature>
<dbReference type="EMBL" id="VCGU01000010">
    <property type="protein sequence ID" value="TRY68253.1"/>
    <property type="molecule type" value="Genomic_DNA"/>
</dbReference>
<dbReference type="PANTHER" id="PTHR21514:SF0">
    <property type="entry name" value="AP-4 COMPLEX ACCESSORY SUBUNIT TEPSIN"/>
    <property type="match status" value="1"/>
</dbReference>
<feature type="region of interest" description="Disordered" evidence="1">
    <location>
        <begin position="277"/>
        <end position="314"/>
    </location>
</feature>
<keyword evidence="3" id="KW-1185">Reference proteome</keyword>
<organism evidence="2 3">
    <name type="scientific">Tigriopus californicus</name>
    <name type="common">Marine copepod</name>
    <dbReference type="NCBI Taxonomy" id="6832"/>
    <lineage>
        <taxon>Eukaryota</taxon>
        <taxon>Metazoa</taxon>
        <taxon>Ecdysozoa</taxon>
        <taxon>Arthropoda</taxon>
        <taxon>Crustacea</taxon>
        <taxon>Multicrustacea</taxon>
        <taxon>Hexanauplia</taxon>
        <taxon>Copepoda</taxon>
        <taxon>Harpacticoida</taxon>
        <taxon>Harpacticidae</taxon>
        <taxon>Tigriopus</taxon>
    </lineage>
</organism>
<dbReference type="Gene3D" id="1.25.40.90">
    <property type="match status" value="1"/>
</dbReference>
<dbReference type="PANTHER" id="PTHR21514">
    <property type="entry name" value="AP-4 COMPLEX ACCESSORY SUBUNIT TEPSIN"/>
    <property type="match status" value="1"/>
</dbReference>
<protein>
    <submittedName>
        <fullName evidence="2">Uncharacterized protein</fullName>
    </submittedName>
</protein>
<evidence type="ECO:0000256" key="1">
    <source>
        <dbReference type="SAM" id="MobiDB-lite"/>
    </source>
</evidence>
<dbReference type="Proteomes" id="UP000318571">
    <property type="component" value="Chromosome 1"/>
</dbReference>
<proteinExistence type="predicted"/>
<dbReference type="OMA" id="VEMREDM"/>
<dbReference type="AlphaFoldDB" id="A0A553NS44"/>
<accession>A0A553NS44</accession>
<sequence length="425" mass="46940">MLASLQQKGQEKVLLAQYYPLLRRVTSAEGTPQDLPAYAFQELIQLSYQSPPVAQALASYLAVEALRQKATLGRLKTLKVLDQLTRHGSKYFRRALRLLDEHLRAASQYSVTAHAVTGSSWDEAVRALARDIRLFLFEEALINSDEVEGHEEPLQAVPSLGGLGSSGHRGKYEGFGHAPLASENLGHRILNTLENALTSPDERAEVMAMCLKSDPGGYTPVSLTTSLSSESDPPQRQVLGLVTPVRTHIPGRAGGGWESSDEDEVLAEKHQLKQMAALKIDSSEDLRPDSDTGSDSANMKDETPSVEEAVEARPDETAESMILGEFLDAPGLSELNNISVIYLIKKNLSEMPSSEFSHIRALLLLEHYLRSELVHIEVYHQNILPILQTLSQDDNHLRTQVTVKAKKLCLFIARLKSLRKQATHS</sequence>
<dbReference type="GO" id="GO:0032588">
    <property type="term" value="C:trans-Golgi network membrane"/>
    <property type="evidence" value="ECO:0007669"/>
    <property type="project" value="TreeGrafter"/>
</dbReference>
<dbReference type="InterPro" id="IPR008942">
    <property type="entry name" value="ENTH_VHS"/>
</dbReference>
<comment type="caution">
    <text evidence="2">The sequence shown here is derived from an EMBL/GenBank/DDBJ whole genome shotgun (WGS) entry which is preliminary data.</text>
</comment>
<dbReference type="STRING" id="6832.A0A553NS44"/>
<reference evidence="2 3" key="1">
    <citation type="journal article" date="2018" name="Nat. Ecol. Evol.">
        <title>Genomic signatures of mitonuclear coevolution across populations of Tigriopus californicus.</title>
        <authorList>
            <person name="Barreto F.S."/>
            <person name="Watson E.T."/>
            <person name="Lima T.G."/>
            <person name="Willett C.S."/>
            <person name="Edmands S."/>
            <person name="Li W."/>
            <person name="Burton R.S."/>
        </authorList>
    </citation>
    <scope>NUCLEOTIDE SEQUENCE [LARGE SCALE GENOMIC DNA]</scope>
    <source>
        <strain evidence="2 3">San Diego</strain>
    </source>
</reference>
<feature type="compositionally biased region" description="Basic and acidic residues" evidence="1">
    <location>
        <begin position="281"/>
        <end position="290"/>
    </location>
</feature>
<dbReference type="InterPro" id="IPR039273">
    <property type="entry name" value="TEPSIN"/>
</dbReference>
<evidence type="ECO:0000313" key="2">
    <source>
        <dbReference type="EMBL" id="TRY68253.1"/>
    </source>
</evidence>